<name>A0A1A8YMJ7_PLAOA</name>
<feature type="region of interest" description="Disordered" evidence="1">
    <location>
        <begin position="143"/>
        <end position="225"/>
    </location>
</feature>
<gene>
    <name evidence="3" type="ORF">POVWA2_010460</name>
</gene>
<accession>A0A1A8YMJ7</accession>
<feature type="compositionally biased region" description="Acidic residues" evidence="1">
    <location>
        <begin position="154"/>
        <end position="173"/>
    </location>
</feature>
<feature type="transmembrane region" description="Helical" evidence="2">
    <location>
        <begin position="34"/>
        <end position="54"/>
    </location>
</feature>
<protein>
    <recommendedName>
        <fullName evidence="5">PH domain-containing protein</fullName>
    </recommendedName>
</protein>
<evidence type="ECO:0000256" key="2">
    <source>
        <dbReference type="SAM" id="Phobius"/>
    </source>
</evidence>
<evidence type="ECO:0008006" key="5">
    <source>
        <dbReference type="Google" id="ProtNLM"/>
    </source>
</evidence>
<evidence type="ECO:0000313" key="4">
    <source>
        <dbReference type="Proteomes" id="UP000078550"/>
    </source>
</evidence>
<sequence length="424" mass="48363">MKGRNVCAQKRVYHHGSIYDNIPAHRYAIKRRSFLNLASCSGLHFPLVILPFAIRHSPFVIRHFATRHFATRHFATRHFASLSDLPLRPSPPSTFPDLRNMRVACLVSIVCFVSLCRSHRSFSKRNNYLQYLRSQTFMQEKPQYKKTNKNYSEDISEFDDYEDDESDAVEEDITSSQGEQRRGSSNGDGNANDKSSSSNSGQSGESSGQSSGERGNRDGGGGNTLEFKNIEKELNSKAILNDERGVNLASGGRECAVSERGTLDVSLNANDIFNLSKYMVEITLSSILIKDVNTSNVMKEILFESIKLPIETIEETRECWYVKYNKEKILFCEKKKEDRDRWITNMLKALFCYNTNNLIMENNQTSFNKKIYIPKESTVNERLENSKNKLNTINDKSPQHTKQTNNNNIVISNLHGDKPQILIT</sequence>
<feature type="compositionally biased region" description="Low complexity" evidence="1">
    <location>
        <begin position="183"/>
        <end position="213"/>
    </location>
</feature>
<dbReference type="AlphaFoldDB" id="A0A1A8YMJ7"/>
<keyword evidence="2" id="KW-1133">Transmembrane helix</keyword>
<dbReference type="EMBL" id="FLRE01000039">
    <property type="protein sequence ID" value="SBT32591.1"/>
    <property type="molecule type" value="Genomic_DNA"/>
</dbReference>
<evidence type="ECO:0000256" key="1">
    <source>
        <dbReference type="SAM" id="MobiDB-lite"/>
    </source>
</evidence>
<keyword evidence="2" id="KW-0472">Membrane</keyword>
<evidence type="ECO:0000313" key="3">
    <source>
        <dbReference type="EMBL" id="SBT32591.1"/>
    </source>
</evidence>
<reference evidence="4" key="1">
    <citation type="submission" date="2016-05" db="EMBL/GenBank/DDBJ databases">
        <authorList>
            <person name="Naeem Raeece"/>
        </authorList>
    </citation>
    <scope>NUCLEOTIDE SEQUENCE [LARGE SCALE GENOMIC DNA]</scope>
</reference>
<dbReference type="Proteomes" id="UP000078550">
    <property type="component" value="Unassembled WGS sequence"/>
</dbReference>
<proteinExistence type="predicted"/>
<organism evidence="3 4">
    <name type="scientific">Plasmodium ovale wallikeri</name>
    <dbReference type="NCBI Taxonomy" id="864142"/>
    <lineage>
        <taxon>Eukaryota</taxon>
        <taxon>Sar</taxon>
        <taxon>Alveolata</taxon>
        <taxon>Apicomplexa</taxon>
        <taxon>Aconoidasida</taxon>
        <taxon>Haemosporida</taxon>
        <taxon>Plasmodiidae</taxon>
        <taxon>Plasmodium</taxon>
        <taxon>Plasmodium (Plasmodium)</taxon>
    </lineage>
</organism>
<keyword evidence="2" id="KW-0812">Transmembrane</keyword>